<dbReference type="PANTHER" id="PTHR13693:SF3">
    <property type="entry name" value="LD36009P"/>
    <property type="match status" value="1"/>
</dbReference>
<dbReference type="RefSeq" id="WP_176626113.1">
    <property type="nucleotide sequence ID" value="NZ_JABXXQ010000448.1"/>
</dbReference>
<evidence type="ECO:0000256" key="4">
    <source>
        <dbReference type="RuleBase" id="RU003693"/>
    </source>
</evidence>
<dbReference type="EMBL" id="JABXXQ010000448">
    <property type="protein sequence ID" value="NVN31660.1"/>
    <property type="molecule type" value="Genomic_DNA"/>
</dbReference>
<reference evidence="6 8" key="2">
    <citation type="submission" date="2020-08" db="EMBL/GenBank/DDBJ databases">
        <title>Genomic Encyclopedia of Type Strains, Phase III (KMG-III): the genomes of soil and plant-associated and newly described type strains.</title>
        <authorList>
            <person name="Whitman W."/>
        </authorList>
    </citation>
    <scope>NUCLEOTIDE SEQUENCE [LARGE SCALE GENOMIC DNA]</scope>
    <source>
        <strain evidence="6 8">CECT 8088</strain>
    </source>
</reference>
<reference evidence="7 9" key="1">
    <citation type="submission" date="2020-06" db="EMBL/GenBank/DDBJ databases">
        <title>Description of novel acetic acid bacteria.</title>
        <authorList>
            <person name="Sombolestani A."/>
        </authorList>
    </citation>
    <scope>NUCLEOTIDE SEQUENCE [LARGE SCALE GENOMIC DNA]</scope>
    <source>
        <strain evidence="7 9">LMG 26838</strain>
    </source>
</reference>
<dbReference type="NCBIfam" id="NF047599">
    <property type="entry name" value="SerpalmtaseBetaP"/>
    <property type="match status" value="1"/>
</dbReference>
<dbReference type="PROSITE" id="PS00599">
    <property type="entry name" value="AA_TRANSFER_CLASS_2"/>
    <property type="match status" value="1"/>
</dbReference>
<dbReference type="AlphaFoldDB" id="A0A839V3T2"/>
<gene>
    <name evidence="6" type="ORF">FHR90_001977</name>
    <name evidence="7" type="ORF">HUK83_15130</name>
</gene>
<evidence type="ECO:0000313" key="9">
    <source>
        <dbReference type="Proteomes" id="UP000565205"/>
    </source>
</evidence>
<feature type="domain" description="Aminotransferase class I/classII large" evidence="5">
    <location>
        <begin position="42"/>
        <end position="384"/>
    </location>
</feature>
<evidence type="ECO:0000313" key="7">
    <source>
        <dbReference type="EMBL" id="NVN31660.1"/>
    </source>
</evidence>
<dbReference type="Pfam" id="PF00155">
    <property type="entry name" value="Aminotran_1_2"/>
    <property type="match status" value="1"/>
</dbReference>
<evidence type="ECO:0000256" key="2">
    <source>
        <dbReference type="ARBA" id="ARBA00022679"/>
    </source>
</evidence>
<dbReference type="GO" id="GO:0030170">
    <property type="term" value="F:pyridoxal phosphate binding"/>
    <property type="evidence" value="ECO:0007669"/>
    <property type="project" value="InterPro"/>
</dbReference>
<dbReference type="InterPro" id="IPR050087">
    <property type="entry name" value="AON_synthase_class-II"/>
</dbReference>
<dbReference type="SUPFAM" id="SSF53383">
    <property type="entry name" value="PLP-dependent transferases"/>
    <property type="match status" value="1"/>
</dbReference>
<accession>A0A839V3T2</accession>
<evidence type="ECO:0000256" key="1">
    <source>
        <dbReference type="ARBA" id="ARBA00001933"/>
    </source>
</evidence>
<dbReference type="InterPro" id="IPR015424">
    <property type="entry name" value="PyrdxlP-dep_Trfase"/>
</dbReference>
<comment type="caution">
    <text evidence="6">The sequence shown here is derived from an EMBL/GenBank/DDBJ whole genome shotgun (WGS) entry which is preliminary data.</text>
</comment>
<dbReference type="Gene3D" id="3.40.640.10">
    <property type="entry name" value="Type I PLP-dependent aspartate aminotransferase-like (Major domain)"/>
    <property type="match status" value="1"/>
</dbReference>
<proteinExistence type="inferred from homology"/>
<dbReference type="GO" id="GO:0008710">
    <property type="term" value="F:8-amino-7-oxononanoate synthase activity"/>
    <property type="evidence" value="ECO:0007669"/>
    <property type="project" value="UniProtKB-EC"/>
</dbReference>
<evidence type="ECO:0000259" key="5">
    <source>
        <dbReference type="Pfam" id="PF00155"/>
    </source>
</evidence>
<dbReference type="InterPro" id="IPR015421">
    <property type="entry name" value="PyrdxlP-dep_Trfase_major"/>
</dbReference>
<name>A0A839V3T2_9PROT</name>
<sequence length="409" mass="42968">MFGKFASLHEAYGRVRQAGADPFGVAFDEVVSPTTARIGGRDILLLGTNNYLGLTFAPEAIAAASDALHRYGTGTTGSRIANGTYAGHAELERRVARFLGRRDAMVFTTGHQANLGILATLAGREDHLLLDADSHASIYDGARLGSASVTRFRHNDPGDLARRLRVLADKPGDRLIVVEGLYSMLGDVAPLREIAAIKRETGAYLLVDEAHSLGVLGERGRGLIEAAGVHDDVDFVVGTFSKSLGSIGGFCASDHAGFDLLRLAARSYMFTASLPPSVVASVMTGFDLIDQRPQLRAQLSANAARLHAALAASGFRLGPSVSPIVSVRLRDPALAVTFWNRLLSAGIYVNLALPPATPEGESLLRSSVSAAHSFAELDRAAAIITAIGQELGIAGPQAAAAESYVSAAD</sequence>
<dbReference type="EMBL" id="JACHXV010000006">
    <property type="protein sequence ID" value="MBB3174141.1"/>
    <property type="molecule type" value="Genomic_DNA"/>
</dbReference>
<dbReference type="InterPro" id="IPR001917">
    <property type="entry name" value="Aminotrans_II_pyridoxalP_BS"/>
</dbReference>
<organism evidence="6 8">
    <name type="scientific">Endobacter medicaginis</name>
    <dbReference type="NCBI Taxonomy" id="1181271"/>
    <lineage>
        <taxon>Bacteria</taxon>
        <taxon>Pseudomonadati</taxon>
        <taxon>Pseudomonadota</taxon>
        <taxon>Alphaproteobacteria</taxon>
        <taxon>Acetobacterales</taxon>
        <taxon>Acetobacteraceae</taxon>
        <taxon>Endobacter</taxon>
    </lineage>
</organism>
<protein>
    <submittedName>
        <fullName evidence="6">8-amino-7-oxononanoate synthase</fullName>
        <ecNumber evidence="6">2.3.1.47</ecNumber>
    </submittedName>
    <submittedName>
        <fullName evidence="7">Aminotransferase class I/II-fold pyridoxal phosphate-dependent enzyme</fullName>
    </submittedName>
</protein>
<evidence type="ECO:0000313" key="8">
    <source>
        <dbReference type="Proteomes" id="UP000557688"/>
    </source>
</evidence>
<keyword evidence="8" id="KW-1185">Reference proteome</keyword>
<comment type="cofactor">
    <cofactor evidence="1 4">
        <name>pyridoxal 5'-phosphate</name>
        <dbReference type="ChEBI" id="CHEBI:597326"/>
    </cofactor>
</comment>
<dbReference type="PANTHER" id="PTHR13693">
    <property type="entry name" value="CLASS II AMINOTRANSFERASE/8-AMINO-7-OXONONANOATE SYNTHASE"/>
    <property type="match status" value="1"/>
</dbReference>
<keyword evidence="2 6" id="KW-0808">Transferase</keyword>
<dbReference type="Gene3D" id="3.90.1150.10">
    <property type="entry name" value="Aspartate Aminotransferase, domain 1"/>
    <property type="match status" value="1"/>
</dbReference>
<dbReference type="InterPro" id="IPR004839">
    <property type="entry name" value="Aminotransferase_I/II_large"/>
</dbReference>
<comment type="similarity">
    <text evidence="4">Belongs to the class-II pyridoxal-phosphate-dependent aminotransferase family.</text>
</comment>
<keyword evidence="6" id="KW-0012">Acyltransferase</keyword>
<keyword evidence="3 4" id="KW-0663">Pyridoxal phosphate</keyword>
<keyword evidence="7" id="KW-0032">Aminotransferase</keyword>
<dbReference type="GO" id="GO:0008483">
    <property type="term" value="F:transaminase activity"/>
    <property type="evidence" value="ECO:0007669"/>
    <property type="project" value="UniProtKB-KW"/>
</dbReference>
<dbReference type="Proteomes" id="UP000565205">
    <property type="component" value="Unassembled WGS sequence"/>
</dbReference>
<evidence type="ECO:0000256" key="3">
    <source>
        <dbReference type="ARBA" id="ARBA00022898"/>
    </source>
</evidence>
<dbReference type="EC" id="2.3.1.47" evidence="6"/>
<dbReference type="Proteomes" id="UP000557688">
    <property type="component" value="Unassembled WGS sequence"/>
</dbReference>
<dbReference type="InterPro" id="IPR015422">
    <property type="entry name" value="PyrdxlP-dep_Trfase_small"/>
</dbReference>
<evidence type="ECO:0000313" key="6">
    <source>
        <dbReference type="EMBL" id="MBB3174141.1"/>
    </source>
</evidence>